<dbReference type="RefSeq" id="WP_113035554.1">
    <property type="nucleotide sequence ID" value="NZ_QMFB01000032.1"/>
</dbReference>
<keyword evidence="3" id="KW-1185">Reference proteome</keyword>
<dbReference type="Proteomes" id="UP000250369">
    <property type="component" value="Unassembled WGS sequence"/>
</dbReference>
<proteinExistence type="predicted"/>
<protein>
    <submittedName>
        <fullName evidence="2">Antibiotic biosynthesis monooxygenase</fullName>
    </submittedName>
</protein>
<dbReference type="SUPFAM" id="SSF54909">
    <property type="entry name" value="Dimeric alpha+beta barrel"/>
    <property type="match status" value="1"/>
</dbReference>
<dbReference type="Pfam" id="PF03992">
    <property type="entry name" value="ABM"/>
    <property type="match status" value="1"/>
</dbReference>
<keyword evidence="2" id="KW-0503">Monooxygenase</keyword>
<dbReference type="OrthoDB" id="384737at2"/>
<dbReference type="GO" id="GO:0004497">
    <property type="term" value="F:monooxygenase activity"/>
    <property type="evidence" value="ECO:0007669"/>
    <property type="project" value="UniProtKB-KW"/>
</dbReference>
<evidence type="ECO:0000313" key="2">
    <source>
        <dbReference type="EMBL" id="RAV12664.1"/>
    </source>
</evidence>
<dbReference type="AlphaFoldDB" id="A0A329LY86"/>
<gene>
    <name evidence="2" type="ORF">DQG23_34355</name>
</gene>
<dbReference type="Gene3D" id="3.30.70.100">
    <property type="match status" value="1"/>
</dbReference>
<keyword evidence="2" id="KW-0560">Oxidoreductase</keyword>
<organism evidence="2 3">
    <name type="scientific">Paenibacillus contaminans</name>
    <dbReference type="NCBI Taxonomy" id="450362"/>
    <lineage>
        <taxon>Bacteria</taxon>
        <taxon>Bacillati</taxon>
        <taxon>Bacillota</taxon>
        <taxon>Bacilli</taxon>
        <taxon>Bacillales</taxon>
        <taxon>Paenibacillaceae</taxon>
        <taxon>Paenibacillus</taxon>
    </lineage>
</organism>
<dbReference type="InterPro" id="IPR011008">
    <property type="entry name" value="Dimeric_a/b-barrel"/>
</dbReference>
<feature type="domain" description="ABM" evidence="1">
    <location>
        <begin position="20"/>
        <end position="68"/>
    </location>
</feature>
<dbReference type="EMBL" id="QMFB01000032">
    <property type="protein sequence ID" value="RAV12664.1"/>
    <property type="molecule type" value="Genomic_DNA"/>
</dbReference>
<evidence type="ECO:0000259" key="1">
    <source>
        <dbReference type="Pfam" id="PF03992"/>
    </source>
</evidence>
<reference evidence="2 3" key="1">
    <citation type="journal article" date="2009" name="Int. J. Syst. Evol. Microbiol.">
        <title>Paenibacillus contaminans sp. nov., isolated from a contaminated laboratory plate.</title>
        <authorList>
            <person name="Chou J.H."/>
            <person name="Lee J.H."/>
            <person name="Lin M.C."/>
            <person name="Chang P.S."/>
            <person name="Arun A.B."/>
            <person name="Young C.C."/>
            <person name="Chen W.M."/>
        </authorList>
    </citation>
    <scope>NUCLEOTIDE SEQUENCE [LARGE SCALE GENOMIC DNA]</scope>
    <source>
        <strain evidence="2 3">CKOBP-6</strain>
    </source>
</reference>
<sequence>MYIAVNTIEVPNPDMMKPMFRQNAGMMKQFAGFAGLELWSDAGSLKVVTRWENKEAFEAYLNSEFFAKSHGGTRGEDARKQARVEYFDAEVLAE</sequence>
<dbReference type="InterPro" id="IPR007138">
    <property type="entry name" value="ABM_dom"/>
</dbReference>
<comment type="caution">
    <text evidence="2">The sequence shown here is derived from an EMBL/GenBank/DDBJ whole genome shotgun (WGS) entry which is preliminary data.</text>
</comment>
<name>A0A329LY86_9BACL</name>
<evidence type="ECO:0000313" key="3">
    <source>
        <dbReference type="Proteomes" id="UP000250369"/>
    </source>
</evidence>
<accession>A0A329LY86</accession>